<reference evidence="2" key="1">
    <citation type="submission" date="2023-01" db="EMBL/GenBank/DDBJ databases">
        <title>Genome assembly of the deep-sea coral Lophelia pertusa.</title>
        <authorList>
            <person name="Herrera S."/>
            <person name="Cordes E."/>
        </authorList>
    </citation>
    <scope>NUCLEOTIDE SEQUENCE</scope>
    <source>
        <strain evidence="2">USNM1676648</strain>
        <tissue evidence="2">Polyp</tissue>
    </source>
</reference>
<dbReference type="AlphaFoldDB" id="A0A9X0A7Q3"/>
<organism evidence="2 3">
    <name type="scientific">Desmophyllum pertusum</name>
    <dbReference type="NCBI Taxonomy" id="174260"/>
    <lineage>
        <taxon>Eukaryota</taxon>
        <taxon>Metazoa</taxon>
        <taxon>Cnidaria</taxon>
        <taxon>Anthozoa</taxon>
        <taxon>Hexacorallia</taxon>
        <taxon>Scleractinia</taxon>
        <taxon>Caryophylliina</taxon>
        <taxon>Caryophylliidae</taxon>
        <taxon>Desmophyllum</taxon>
    </lineage>
</organism>
<dbReference type="Proteomes" id="UP001163046">
    <property type="component" value="Unassembled WGS sequence"/>
</dbReference>
<proteinExistence type="predicted"/>
<dbReference type="EMBL" id="MU825396">
    <property type="protein sequence ID" value="KAJ7394339.1"/>
    <property type="molecule type" value="Genomic_DNA"/>
</dbReference>
<evidence type="ECO:0000313" key="3">
    <source>
        <dbReference type="Proteomes" id="UP001163046"/>
    </source>
</evidence>
<name>A0A9X0A7Q3_9CNID</name>
<protein>
    <recommendedName>
        <fullName evidence="4">BTB domain-containing protein</fullName>
    </recommendedName>
</protein>
<evidence type="ECO:0008006" key="4">
    <source>
        <dbReference type="Google" id="ProtNLM"/>
    </source>
</evidence>
<evidence type="ECO:0000256" key="1">
    <source>
        <dbReference type="SAM" id="MobiDB-lite"/>
    </source>
</evidence>
<accession>A0A9X0A7Q3</accession>
<gene>
    <name evidence="2" type="ORF">OS493_000144</name>
</gene>
<sequence>MASDSSDSDSYAETSHSSDDAELKPVENVEHLLMLSDEYQVKELIFNPCVEFLEVQPKTKENVMKIMALADLYNLHKVRQGCDDLLKNMKLKSLSETVHLQVLDKVKTQHYLTQRIKRLETFLDELYPQFFGLLAYSILLLHEAGKDVKWCTRHFSNGTLNFRLDISDSEIRKCSSCCEMLNSVVRSSMGKRSYGKDTYHYVGDNHFDYKLPKVMKDFYNYKRSIYEHE</sequence>
<dbReference type="Gene3D" id="3.30.710.10">
    <property type="entry name" value="Potassium Channel Kv1.1, Chain A"/>
    <property type="match status" value="1"/>
</dbReference>
<keyword evidence="3" id="KW-1185">Reference proteome</keyword>
<evidence type="ECO:0000313" key="2">
    <source>
        <dbReference type="EMBL" id="KAJ7394339.1"/>
    </source>
</evidence>
<comment type="caution">
    <text evidence="2">The sequence shown here is derived from an EMBL/GenBank/DDBJ whole genome shotgun (WGS) entry which is preliminary data.</text>
</comment>
<dbReference type="InterPro" id="IPR011333">
    <property type="entry name" value="SKP1/BTB/POZ_sf"/>
</dbReference>
<dbReference type="OrthoDB" id="5976359at2759"/>
<feature type="region of interest" description="Disordered" evidence="1">
    <location>
        <begin position="1"/>
        <end position="23"/>
    </location>
</feature>
<feature type="compositionally biased region" description="Low complexity" evidence="1">
    <location>
        <begin position="1"/>
        <end position="15"/>
    </location>
</feature>